<feature type="non-terminal residue" evidence="2">
    <location>
        <position position="72"/>
    </location>
</feature>
<protein>
    <recommendedName>
        <fullName evidence="4">MHC class I antigen</fullName>
    </recommendedName>
</protein>
<dbReference type="AlphaFoldDB" id="A0ABD0PCQ5"/>
<evidence type="ECO:0000313" key="2">
    <source>
        <dbReference type="EMBL" id="KAL0171827.1"/>
    </source>
</evidence>
<keyword evidence="3" id="KW-1185">Reference proteome</keyword>
<dbReference type="EMBL" id="JAMKFB020000016">
    <property type="protein sequence ID" value="KAL0171827.1"/>
    <property type="molecule type" value="Genomic_DNA"/>
</dbReference>
<dbReference type="Proteomes" id="UP001529510">
    <property type="component" value="Unassembled WGS sequence"/>
</dbReference>
<feature type="compositionally biased region" description="Basic and acidic residues" evidence="1">
    <location>
        <begin position="26"/>
        <end position="42"/>
    </location>
</feature>
<sequence length="72" mass="7680">PLKAIPGGLVTVRCGGPGSPPAPYDSARESESRWAWERDESGGQRMESSGCSPFPLCWARGACVYSYPPPLP</sequence>
<gene>
    <name evidence="2" type="ORF">M9458_032138</name>
</gene>
<reference evidence="2 3" key="1">
    <citation type="submission" date="2024-05" db="EMBL/GenBank/DDBJ databases">
        <title>Genome sequencing and assembly of Indian major carp, Cirrhinus mrigala (Hamilton, 1822).</title>
        <authorList>
            <person name="Mohindra V."/>
            <person name="Chowdhury L.M."/>
            <person name="Lal K."/>
            <person name="Jena J.K."/>
        </authorList>
    </citation>
    <scope>NUCLEOTIDE SEQUENCE [LARGE SCALE GENOMIC DNA]</scope>
    <source>
        <strain evidence="2">CM1030</strain>
        <tissue evidence="2">Blood</tissue>
    </source>
</reference>
<evidence type="ECO:0000313" key="3">
    <source>
        <dbReference type="Proteomes" id="UP001529510"/>
    </source>
</evidence>
<evidence type="ECO:0008006" key="4">
    <source>
        <dbReference type="Google" id="ProtNLM"/>
    </source>
</evidence>
<organism evidence="2 3">
    <name type="scientific">Cirrhinus mrigala</name>
    <name type="common">Mrigala</name>
    <dbReference type="NCBI Taxonomy" id="683832"/>
    <lineage>
        <taxon>Eukaryota</taxon>
        <taxon>Metazoa</taxon>
        <taxon>Chordata</taxon>
        <taxon>Craniata</taxon>
        <taxon>Vertebrata</taxon>
        <taxon>Euteleostomi</taxon>
        <taxon>Actinopterygii</taxon>
        <taxon>Neopterygii</taxon>
        <taxon>Teleostei</taxon>
        <taxon>Ostariophysi</taxon>
        <taxon>Cypriniformes</taxon>
        <taxon>Cyprinidae</taxon>
        <taxon>Labeoninae</taxon>
        <taxon>Labeonini</taxon>
        <taxon>Cirrhinus</taxon>
    </lineage>
</organism>
<name>A0ABD0PCQ5_CIRMR</name>
<proteinExistence type="predicted"/>
<feature type="region of interest" description="Disordered" evidence="1">
    <location>
        <begin position="15"/>
        <end position="50"/>
    </location>
</feature>
<feature type="non-terminal residue" evidence="2">
    <location>
        <position position="1"/>
    </location>
</feature>
<evidence type="ECO:0000256" key="1">
    <source>
        <dbReference type="SAM" id="MobiDB-lite"/>
    </source>
</evidence>
<accession>A0ABD0PCQ5</accession>
<comment type="caution">
    <text evidence="2">The sequence shown here is derived from an EMBL/GenBank/DDBJ whole genome shotgun (WGS) entry which is preliminary data.</text>
</comment>